<keyword evidence="1" id="KW-1133">Transmembrane helix</keyword>
<dbReference type="Gene3D" id="3.80.10.10">
    <property type="entry name" value="Ribonuclease Inhibitor"/>
    <property type="match status" value="2"/>
</dbReference>
<protein>
    <submittedName>
        <fullName evidence="2">Leucine-rich cell surface protein</fullName>
    </submittedName>
</protein>
<dbReference type="Pfam" id="PF13306">
    <property type="entry name" value="LRR_5"/>
    <property type="match status" value="2"/>
</dbReference>
<accession>A0A140GRD8</accession>
<gene>
    <name evidence="2" type="ORF">JFP838_pA0181</name>
</gene>
<geneLocation type="plasmid" evidence="2 3">
    <name>pJFP838A</name>
</geneLocation>
<sequence>MKKYKIENILHSKGYVSIETLIVAGLVIATGAFLISKLVWKGKDIAMSNDNNMATVGKTMDDNLFNGNDVNKTNESSTNLVEKSKEVDCSLIENPSNLNEFKYKDISIDGVQGISITGYTGDSSDVVIPSCINGKPVIEIGPCAFVGRNATNSGDKATIKKPLTSVIIPDTVLSIQSGAFFNNDIKTIKLPKNLRYVEYRAFQSAGIKGELELPKELRELAYEAFKDNDINKVVINNLGTVYASYQLSASGYVGDVFLGNSIEDVVINDKIPDKLFQEMNYDKTIFSAIIPNEKPYGTAKDLFAHIGCKQKLLDYFKNIKFVSVNSIIKECDGYKYFVVDDNVINSMPRDVRPSEGINYYDNILKTLKANKGSAVIIGYDGKEENIRIPKIVDGKRVVCILSLDSRIDIKSIEIPDSVECIDDNAFFNLISTIEKVSMPKKFENDKKRLFEYKADKIQFKII</sequence>
<reference evidence="2 3" key="1">
    <citation type="journal article" date="2016" name="PLoS ONE">
        <title>Plasmid Characterization and Chromosome Analysis of Two netF+ Clostridium perfringens Isolates Associated with Foal and Canine Necrotizing Enteritis.</title>
        <authorList>
            <person name="Mehdizadeh Gohari I."/>
            <person name="Kropinski A.M."/>
            <person name="Weese S.J."/>
            <person name="Parreira V.R."/>
            <person name="Whitehead A.E."/>
            <person name="Boerlin P."/>
            <person name="Prescott J.F."/>
        </authorList>
    </citation>
    <scope>NUCLEOTIDE SEQUENCE [LARGE SCALE GENOMIC DNA]</scope>
    <source>
        <strain evidence="2 3">JP838</strain>
        <plasmid evidence="3">Plasmid pJFP838A</plasmid>
    </source>
</reference>
<evidence type="ECO:0000313" key="3">
    <source>
        <dbReference type="Proteomes" id="UP000070260"/>
    </source>
</evidence>
<feature type="transmembrane region" description="Helical" evidence="1">
    <location>
        <begin position="21"/>
        <end position="40"/>
    </location>
</feature>
<dbReference type="OrthoDB" id="1927681at2"/>
<proteinExistence type="predicted"/>
<dbReference type="AlphaFoldDB" id="A0A140GRD8"/>
<dbReference type="RefSeq" id="WP_061429697.1">
    <property type="nucleotide sequence ID" value="NZ_CATNZX010000001.1"/>
</dbReference>
<evidence type="ECO:0000256" key="1">
    <source>
        <dbReference type="SAM" id="Phobius"/>
    </source>
</evidence>
<keyword evidence="1" id="KW-0812">Transmembrane</keyword>
<dbReference type="EMBL" id="CP013615">
    <property type="protein sequence ID" value="AMN31097.1"/>
    <property type="molecule type" value="Genomic_DNA"/>
</dbReference>
<dbReference type="Proteomes" id="UP000070260">
    <property type="component" value="Plasmid pJFP838A"/>
</dbReference>
<dbReference type="PATRIC" id="fig|1502.177.peg.3389"/>
<name>A0A140GRD8_CLOPF</name>
<dbReference type="InterPro" id="IPR026906">
    <property type="entry name" value="LRR_5"/>
</dbReference>
<organism evidence="2 3">
    <name type="scientific">Clostridium perfringens</name>
    <dbReference type="NCBI Taxonomy" id="1502"/>
    <lineage>
        <taxon>Bacteria</taxon>
        <taxon>Bacillati</taxon>
        <taxon>Bacillota</taxon>
        <taxon>Clostridia</taxon>
        <taxon>Eubacteriales</taxon>
        <taxon>Clostridiaceae</taxon>
        <taxon>Clostridium</taxon>
    </lineage>
</organism>
<keyword evidence="2" id="KW-0614">Plasmid</keyword>
<evidence type="ECO:0000313" key="2">
    <source>
        <dbReference type="EMBL" id="AMN31097.1"/>
    </source>
</evidence>
<keyword evidence="1" id="KW-0472">Membrane</keyword>
<dbReference type="InterPro" id="IPR032675">
    <property type="entry name" value="LRR_dom_sf"/>
</dbReference>